<reference evidence="2 3" key="1">
    <citation type="journal article" date="2016" name="Nat. Commun.">
        <title>Thousands of microbial genomes shed light on interconnected biogeochemical processes in an aquifer system.</title>
        <authorList>
            <person name="Anantharaman K."/>
            <person name="Brown C.T."/>
            <person name="Hug L.A."/>
            <person name="Sharon I."/>
            <person name="Castelle C.J."/>
            <person name="Probst A.J."/>
            <person name="Thomas B.C."/>
            <person name="Singh A."/>
            <person name="Wilkins M.J."/>
            <person name="Karaoz U."/>
            <person name="Brodie E.L."/>
            <person name="Williams K.H."/>
            <person name="Hubbard S.S."/>
            <person name="Banfield J.F."/>
        </authorList>
    </citation>
    <scope>NUCLEOTIDE SEQUENCE [LARGE SCALE GENOMIC DNA]</scope>
</reference>
<protein>
    <submittedName>
        <fullName evidence="2">Uncharacterized protein</fullName>
    </submittedName>
</protein>
<keyword evidence="1" id="KW-1133">Transmembrane helix</keyword>
<feature type="transmembrane region" description="Helical" evidence="1">
    <location>
        <begin position="174"/>
        <end position="191"/>
    </location>
</feature>
<feature type="transmembrane region" description="Helical" evidence="1">
    <location>
        <begin position="198"/>
        <end position="216"/>
    </location>
</feature>
<sequence>MIEFTIALLVAVVLAAAIMGGLALYGSLSSHEKRSPATNTVAGDNLSPSPTSTTRILNVSGAWGYVKPLIKWLTIITIVTLVAVVVFAFVKWEAPNTTDVTATTSSAFPYFNISDLFTAELLLIGVVVLALASILLLFRRAGSVTSVFGRDLIFLVIVGVMIYTLYHYQLLKTPVFWFVVAMLLLVLWLVSKNLRFRLVMFFAFLILAAIFFQQGIEHGITWLDRGINHREWLTPTMPTNTRSVIDQPVVIQARASGQIIAPVGKWSDWISFPTDKCAYAWGEDPNGSRFVSRFLDRKGEIWTNNDSSGYYVAARSYRSTTERPERVSYQLVDRRPDGSCEQM</sequence>
<gene>
    <name evidence="2" type="ORF">A2392_02840</name>
</gene>
<feature type="transmembrane region" description="Helical" evidence="1">
    <location>
        <begin position="116"/>
        <end position="138"/>
    </location>
</feature>
<comment type="caution">
    <text evidence="2">The sequence shown here is derived from an EMBL/GenBank/DDBJ whole genome shotgun (WGS) entry which is preliminary data.</text>
</comment>
<organism evidence="2 3">
    <name type="scientific">Candidatus Kaiserbacteria bacterium RIFOXYB1_FULL_46_14</name>
    <dbReference type="NCBI Taxonomy" id="1798531"/>
    <lineage>
        <taxon>Bacteria</taxon>
        <taxon>Candidatus Kaiseribacteriota</taxon>
    </lineage>
</organism>
<proteinExistence type="predicted"/>
<feature type="transmembrane region" description="Helical" evidence="1">
    <location>
        <begin position="150"/>
        <end position="168"/>
    </location>
</feature>
<evidence type="ECO:0000256" key="1">
    <source>
        <dbReference type="SAM" id="Phobius"/>
    </source>
</evidence>
<feature type="transmembrane region" description="Helical" evidence="1">
    <location>
        <begin position="6"/>
        <end position="25"/>
    </location>
</feature>
<accession>A0A1F6FIM6</accession>
<keyword evidence="1" id="KW-0812">Transmembrane</keyword>
<evidence type="ECO:0000313" key="2">
    <source>
        <dbReference type="EMBL" id="OGG85712.1"/>
    </source>
</evidence>
<evidence type="ECO:0000313" key="3">
    <source>
        <dbReference type="Proteomes" id="UP000177395"/>
    </source>
</evidence>
<dbReference type="AlphaFoldDB" id="A0A1F6FIM6"/>
<dbReference type="EMBL" id="MFMS01000005">
    <property type="protein sequence ID" value="OGG85712.1"/>
    <property type="molecule type" value="Genomic_DNA"/>
</dbReference>
<feature type="transmembrane region" description="Helical" evidence="1">
    <location>
        <begin position="69"/>
        <end position="90"/>
    </location>
</feature>
<keyword evidence="1" id="KW-0472">Membrane</keyword>
<name>A0A1F6FIM6_9BACT</name>
<dbReference type="Proteomes" id="UP000177395">
    <property type="component" value="Unassembled WGS sequence"/>
</dbReference>